<dbReference type="AlphaFoldDB" id="A0A9P6DKB2"/>
<evidence type="ECO:0000313" key="2">
    <source>
        <dbReference type="Proteomes" id="UP000886523"/>
    </source>
</evidence>
<gene>
    <name evidence="1" type="ORF">BS47DRAFT_580525</name>
</gene>
<dbReference type="Proteomes" id="UP000886523">
    <property type="component" value="Unassembled WGS sequence"/>
</dbReference>
<keyword evidence="2" id="KW-1185">Reference proteome</keyword>
<evidence type="ECO:0000313" key="1">
    <source>
        <dbReference type="EMBL" id="KAF9505042.1"/>
    </source>
</evidence>
<sequence>MRLEPGDLPLRLLHHRPMHHKKECSKPNKDDPMVLMFSYILTTLLWTGSECNSDGTNILIILPRRTLRSGMNTSLNVFAKFLSPCLPETRQPRSQKILLNGSEKGATS</sequence>
<name>A0A9P6DKB2_9AGAM</name>
<proteinExistence type="predicted"/>
<accession>A0A9P6DKB2</accession>
<comment type="caution">
    <text evidence="1">The sequence shown here is derived from an EMBL/GenBank/DDBJ whole genome shotgun (WGS) entry which is preliminary data.</text>
</comment>
<dbReference type="EMBL" id="MU129177">
    <property type="protein sequence ID" value="KAF9505042.1"/>
    <property type="molecule type" value="Genomic_DNA"/>
</dbReference>
<organism evidence="1 2">
    <name type="scientific">Hydnum rufescens UP504</name>
    <dbReference type="NCBI Taxonomy" id="1448309"/>
    <lineage>
        <taxon>Eukaryota</taxon>
        <taxon>Fungi</taxon>
        <taxon>Dikarya</taxon>
        <taxon>Basidiomycota</taxon>
        <taxon>Agaricomycotina</taxon>
        <taxon>Agaricomycetes</taxon>
        <taxon>Cantharellales</taxon>
        <taxon>Hydnaceae</taxon>
        <taxon>Hydnum</taxon>
    </lineage>
</organism>
<protein>
    <submittedName>
        <fullName evidence="1">Uncharacterized protein</fullName>
    </submittedName>
</protein>
<reference evidence="1" key="1">
    <citation type="journal article" date="2020" name="Nat. Commun.">
        <title>Large-scale genome sequencing of mycorrhizal fungi provides insights into the early evolution of symbiotic traits.</title>
        <authorList>
            <person name="Miyauchi S."/>
            <person name="Kiss E."/>
            <person name="Kuo A."/>
            <person name="Drula E."/>
            <person name="Kohler A."/>
            <person name="Sanchez-Garcia M."/>
            <person name="Morin E."/>
            <person name="Andreopoulos B."/>
            <person name="Barry K.W."/>
            <person name="Bonito G."/>
            <person name="Buee M."/>
            <person name="Carver A."/>
            <person name="Chen C."/>
            <person name="Cichocki N."/>
            <person name="Clum A."/>
            <person name="Culley D."/>
            <person name="Crous P.W."/>
            <person name="Fauchery L."/>
            <person name="Girlanda M."/>
            <person name="Hayes R.D."/>
            <person name="Keri Z."/>
            <person name="LaButti K."/>
            <person name="Lipzen A."/>
            <person name="Lombard V."/>
            <person name="Magnuson J."/>
            <person name="Maillard F."/>
            <person name="Murat C."/>
            <person name="Nolan M."/>
            <person name="Ohm R.A."/>
            <person name="Pangilinan J."/>
            <person name="Pereira M.F."/>
            <person name="Perotto S."/>
            <person name="Peter M."/>
            <person name="Pfister S."/>
            <person name="Riley R."/>
            <person name="Sitrit Y."/>
            <person name="Stielow J.B."/>
            <person name="Szollosi G."/>
            <person name="Zifcakova L."/>
            <person name="Stursova M."/>
            <person name="Spatafora J.W."/>
            <person name="Tedersoo L."/>
            <person name="Vaario L.M."/>
            <person name="Yamada A."/>
            <person name="Yan M."/>
            <person name="Wang P."/>
            <person name="Xu J."/>
            <person name="Bruns T."/>
            <person name="Baldrian P."/>
            <person name="Vilgalys R."/>
            <person name="Dunand C."/>
            <person name="Henrissat B."/>
            <person name="Grigoriev I.V."/>
            <person name="Hibbett D."/>
            <person name="Nagy L.G."/>
            <person name="Martin F.M."/>
        </authorList>
    </citation>
    <scope>NUCLEOTIDE SEQUENCE</scope>
    <source>
        <strain evidence="1">UP504</strain>
    </source>
</reference>